<comment type="caution">
    <text evidence="1">The sequence shown here is derived from an EMBL/GenBank/DDBJ whole genome shotgun (WGS) entry which is preliminary data.</text>
</comment>
<dbReference type="RefSeq" id="WP_038265760.1">
    <property type="nucleotide sequence ID" value="NZ_CAWLVK010000222.1"/>
</dbReference>
<dbReference type="Pfam" id="PF07395">
    <property type="entry name" value="Mig-14"/>
    <property type="match status" value="1"/>
</dbReference>
<dbReference type="InterPro" id="IPR016181">
    <property type="entry name" value="Acyl_CoA_acyltransferase"/>
</dbReference>
<dbReference type="Proteomes" id="UP000019197">
    <property type="component" value="Unassembled WGS sequence"/>
</dbReference>
<dbReference type="AlphaFoldDB" id="W1J8G5"/>
<dbReference type="OrthoDB" id="6447890at2"/>
<dbReference type="InterPro" id="IPR009977">
    <property type="entry name" value="Mig-14"/>
</dbReference>
<evidence type="ECO:0000313" key="2">
    <source>
        <dbReference type="Proteomes" id="UP000019197"/>
    </source>
</evidence>
<protein>
    <recommendedName>
        <fullName evidence="3">Mig-14 family protein</fullName>
    </recommendedName>
</protein>
<evidence type="ECO:0000313" key="1">
    <source>
        <dbReference type="EMBL" id="CDL86313.1"/>
    </source>
</evidence>
<dbReference type="SUPFAM" id="SSF55729">
    <property type="entry name" value="Acyl-CoA N-acyltransferases (Nat)"/>
    <property type="match status" value="1"/>
</dbReference>
<sequence length="300" mass="34896">MAILDFKNKLLGWKETDFAEYEKAYFSFGGNLSTHPDVLKFIHERISCKERYFINGNCSHEVDTAICIWENKYLANDPSCPLSDKISIAVPNDELILPTRKESRFFLPVKSKFISPLNIDNIINLTFKLNANRTLCLAKPQTSKSNKKYKQRLNNFIKAGGEVIDINQFNANELTQFYTQLVEKRWGNFNLDKETILEFIQLIKPMIFGNVMFFKGNPCAFHFISKTQFHEYTNIEFIQAGMDCSDELSKFSVGSLLIWSNIYKAENEFENVRFSFGRPSRDYKLRWSNTYPIGRSITLI</sequence>
<dbReference type="EMBL" id="CBXE010000222">
    <property type="protein sequence ID" value="CDL86313.1"/>
    <property type="molecule type" value="Genomic_DNA"/>
</dbReference>
<accession>W1J8G5</accession>
<organism evidence="1 2">
    <name type="scientific">Xenorhabdus cabanillasii JM26</name>
    <dbReference type="NCBI Taxonomy" id="1427517"/>
    <lineage>
        <taxon>Bacteria</taxon>
        <taxon>Pseudomonadati</taxon>
        <taxon>Pseudomonadota</taxon>
        <taxon>Gammaproteobacteria</taxon>
        <taxon>Enterobacterales</taxon>
        <taxon>Morganellaceae</taxon>
        <taxon>Xenorhabdus</taxon>
    </lineage>
</organism>
<gene>
    <name evidence="1" type="ORF">XCR1_2990001</name>
</gene>
<evidence type="ECO:0008006" key="3">
    <source>
        <dbReference type="Google" id="ProtNLM"/>
    </source>
</evidence>
<reference evidence="1 2" key="1">
    <citation type="submission" date="2013-11" db="EMBL/GenBank/DDBJ databases">
        <title>Draft genome sequence and annotation of the entomopathogenic bacterium, Xenorhabdus cabanillasi strain JM26.</title>
        <authorList>
            <person name="Gualtieri M."/>
            <person name="Ogier J.C."/>
            <person name="Pages S."/>
            <person name="Givaudan A."/>
            <person name="Gaudriault S."/>
        </authorList>
    </citation>
    <scope>NUCLEOTIDE SEQUENCE [LARGE SCALE GENOMIC DNA]</scope>
    <source>
        <strain evidence="1 2">JM26</strain>
    </source>
</reference>
<name>W1J8G5_9GAMM</name>
<proteinExistence type="predicted"/>